<dbReference type="AlphaFoldDB" id="A0A6M3LDM6"/>
<organism evidence="1">
    <name type="scientific">viral metagenome</name>
    <dbReference type="NCBI Taxonomy" id="1070528"/>
    <lineage>
        <taxon>unclassified sequences</taxon>
        <taxon>metagenomes</taxon>
        <taxon>organismal metagenomes</taxon>
    </lineage>
</organism>
<evidence type="ECO:0000313" key="1">
    <source>
        <dbReference type="EMBL" id="QJA93347.1"/>
    </source>
</evidence>
<accession>A0A6M3LDM6</accession>
<sequence length="173" mass="20167">MIEFEGKTVIPKNGIYRCPFHCGANGYPQPIWKTETGFRRHMPKCPKRPSLLEAMRRDENAKIKADECRRDNDLSKVTQNIGDTIHFVRTITVKPTHEQRGNRMVRVRYEPQLRYESGTTRIESINWLSSRGVYFNHGIFLSDLYTSADEAKTKAAEMQASWDEHVRTSEMCR</sequence>
<proteinExistence type="predicted"/>
<name>A0A6M3LDM6_9ZZZZ</name>
<dbReference type="EMBL" id="MT143142">
    <property type="protein sequence ID" value="QJA93347.1"/>
    <property type="molecule type" value="Genomic_DNA"/>
</dbReference>
<protein>
    <submittedName>
        <fullName evidence="1">Uncharacterized protein</fullName>
    </submittedName>
</protein>
<reference evidence="1" key="1">
    <citation type="submission" date="2020-03" db="EMBL/GenBank/DDBJ databases">
        <title>The deep terrestrial virosphere.</title>
        <authorList>
            <person name="Holmfeldt K."/>
            <person name="Nilsson E."/>
            <person name="Simone D."/>
            <person name="Lopez-Fernandez M."/>
            <person name="Wu X."/>
            <person name="de Brujin I."/>
            <person name="Lundin D."/>
            <person name="Andersson A."/>
            <person name="Bertilsson S."/>
            <person name="Dopson M."/>
        </authorList>
    </citation>
    <scope>NUCLEOTIDE SEQUENCE</scope>
    <source>
        <strain evidence="1">MM415B04258</strain>
    </source>
</reference>
<gene>
    <name evidence="1" type="ORF">MM415B04258_0004</name>
</gene>